<dbReference type="RefSeq" id="WP_191171304.1">
    <property type="nucleotide sequence ID" value="NZ_JACXZS010000004.1"/>
</dbReference>
<evidence type="ECO:0000256" key="1">
    <source>
        <dbReference type="SAM" id="MobiDB-lite"/>
    </source>
</evidence>
<sequence>MTALNRAAARTGATKRHYGANDPRTIAARQDLAALRIEEAVDRALAGAPPLRDEQVERLTATLRRAAV</sequence>
<name>A0ABR8NQ49_9MICO</name>
<comment type="caution">
    <text evidence="2">The sequence shown here is derived from an EMBL/GenBank/DDBJ whole genome shotgun (WGS) entry which is preliminary data.</text>
</comment>
<organism evidence="2 3">
    <name type="scientific">Microbacterium helvum</name>
    <dbReference type="NCBI Taxonomy" id="2773713"/>
    <lineage>
        <taxon>Bacteria</taxon>
        <taxon>Bacillati</taxon>
        <taxon>Actinomycetota</taxon>
        <taxon>Actinomycetes</taxon>
        <taxon>Micrococcales</taxon>
        <taxon>Microbacteriaceae</taxon>
        <taxon>Microbacterium</taxon>
    </lineage>
</organism>
<evidence type="ECO:0000313" key="2">
    <source>
        <dbReference type="EMBL" id="MBD3941691.1"/>
    </source>
</evidence>
<evidence type="ECO:0000313" key="3">
    <source>
        <dbReference type="Proteomes" id="UP000598426"/>
    </source>
</evidence>
<dbReference type="Proteomes" id="UP000598426">
    <property type="component" value="Unassembled WGS sequence"/>
</dbReference>
<gene>
    <name evidence="2" type="ORF">IF188_08290</name>
</gene>
<protein>
    <submittedName>
        <fullName evidence="2">Uncharacterized protein</fullName>
    </submittedName>
</protein>
<feature type="region of interest" description="Disordered" evidence="1">
    <location>
        <begin position="1"/>
        <end position="21"/>
    </location>
</feature>
<proteinExistence type="predicted"/>
<accession>A0ABR8NQ49</accession>
<dbReference type="EMBL" id="JACXZS010000004">
    <property type="protein sequence ID" value="MBD3941691.1"/>
    <property type="molecule type" value="Genomic_DNA"/>
</dbReference>
<reference evidence="2 3" key="1">
    <citation type="submission" date="2020-09" db="EMBL/GenBank/DDBJ databases">
        <title>Isolation and identification of active actinomycetes.</title>
        <authorList>
            <person name="Li X."/>
        </authorList>
    </citation>
    <scope>NUCLEOTIDE SEQUENCE [LARGE SCALE GENOMIC DNA]</scope>
    <source>
        <strain evidence="2 3">NEAU-LLC</strain>
    </source>
</reference>
<keyword evidence="3" id="KW-1185">Reference proteome</keyword>